<dbReference type="AlphaFoldDB" id="A0A1Z5SW46"/>
<dbReference type="VEuPathDB" id="FungiDB:BTJ68_12130"/>
<organism evidence="1 2">
    <name type="scientific">Hortaea werneckii EXF-2000</name>
    <dbReference type="NCBI Taxonomy" id="1157616"/>
    <lineage>
        <taxon>Eukaryota</taxon>
        <taxon>Fungi</taxon>
        <taxon>Dikarya</taxon>
        <taxon>Ascomycota</taxon>
        <taxon>Pezizomycotina</taxon>
        <taxon>Dothideomycetes</taxon>
        <taxon>Dothideomycetidae</taxon>
        <taxon>Mycosphaerellales</taxon>
        <taxon>Teratosphaeriaceae</taxon>
        <taxon>Hortaea</taxon>
    </lineage>
</organism>
<dbReference type="PANTHER" id="PTHR42085:SF1">
    <property type="entry name" value="F-BOX DOMAIN-CONTAINING PROTEIN"/>
    <property type="match status" value="1"/>
</dbReference>
<comment type="caution">
    <text evidence="1">The sequence shown here is derived from an EMBL/GenBank/DDBJ whole genome shotgun (WGS) entry which is preliminary data.</text>
</comment>
<gene>
    <name evidence="1" type="ORF">BTJ68_12130</name>
</gene>
<dbReference type="InParanoid" id="A0A1Z5SW46"/>
<protein>
    <submittedName>
        <fullName evidence="1">Uncharacterized protein</fullName>
    </submittedName>
</protein>
<sequence>MAAQPSPLTDTLPPEVRIRIYKEVLRANRPLLIARREYPNELRFNTSLLFTCKAIFLEASDVFFEVNTIHLRRQTELNRAFKVDKRCRGDLRVLQNIRYLRLVDHRYTLDWGDEYGHWMKAKHLNKHIEKCLALPKLKECTFIYLPHRLPWPVQQKVSDSHDSKLSIKEYLEIAKVERQHMIQYVDVGVVALPRPQGPTIKFANRWLQNTWVDVKSRGPIEVERTYLRMRDRGICMNARAFCLGYVDPSIWCALYDCTRVSKDEDSGVMRRLQSVFQDRLNMIPVSSSHAKLPQDLPLREVSRQTVDPDVIEWLSELLLQLRGR</sequence>
<reference evidence="1 2" key="1">
    <citation type="submission" date="2017-01" db="EMBL/GenBank/DDBJ databases">
        <title>The recent genome duplication of the halophilic yeast Hortaea werneckii: insights from long-read sequencing.</title>
        <authorList>
            <person name="Sinha S."/>
            <person name="Flibotte S."/>
            <person name="Neira M."/>
            <person name="Lenassi M."/>
            <person name="Gostincar C."/>
            <person name="Stajich J.E."/>
            <person name="Nislow C.E."/>
        </authorList>
    </citation>
    <scope>NUCLEOTIDE SEQUENCE [LARGE SCALE GENOMIC DNA]</scope>
    <source>
        <strain evidence="1 2">EXF-2000</strain>
    </source>
</reference>
<accession>A0A1Z5SW46</accession>
<name>A0A1Z5SW46_HORWE</name>
<dbReference type="OrthoDB" id="62952at2759"/>
<dbReference type="Proteomes" id="UP000194280">
    <property type="component" value="Unassembled WGS sequence"/>
</dbReference>
<evidence type="ECO:0000313" key="1">
    <source>
        <dbReference type="EMBL" id="OTA25033.1"/>
    </source>
</evidence>
<keyword evidence="2" id="KW-1185">Reference proteome</keyword>
<evidence type="ECO:0000313" key="2">
    <source>
        <dbReference type="Proteomes" id="UP000194280"/>
    </source>
</evidence>
<dbReference type="InterPro" id="IPR038883">
    <property type="entry name" value="AN11006-like"/>
</dbReference>
<dbReference type="PANTHER" id="PTHR42085">
    <property type="entry name" value="F-BOX DOMAIN-CONTAINING PROTEIN"/>
    <property type="match status" value="1"/>
</dbReference>
<proteinExistence type="predicted"/>
<dbReference type="EMBL" id="MUNK01000219">
    <property type="protein sequence ID" value="OTA25033.1"/>
    <property type="molecule type" value="Genomic_DNA"/>
</dbReference>